<dbReference type="Gene3D" id="1.10.357.10">
    <property type="entry name" value="Tetracycline Repressor, domain 2"/>
    <property type="match status" value="1"/>
</dbReference>
<dbReference type="SUPFAM" id="SSF46689">
    <property type="entry name" value="Homeodomain-like"/>
    <property type="match status" value="1"/>
</dbReference>
<reference evidence="1 2" key="1">
    <citation type="journal article" date="2018" name="ACS Chem. Biol.">
        <title>Ketoreductase domain dysfunction expands chemodiversity: malyngamide biosynthesis in the cyanobacterium Okeania hirsuta.</title>
        <authorList>
            <person name="Moss N.A."/>
            <person name="Leao T."/>
            <person name="Rankin M."/>
            <person name="McCullough T.M."/>
            <person name="Qu P."/>
            <person name="Korobeynikov A."/>
            <person name="Smith J.L."/>
            <person name="Gerwick L."/>
            <person name="Gerwick W.H."/>
        </authorList>
    </citation>
    <scope>NUCLEOTIDE SEQUENCE [LARGE SCALE GENOMIC DNA]</scope>
    <source>
        <strain evidence="1 2">PAB10Feb10-1</strain>
    </source>
</reference>
<dbReference type="InterPro" id="IPR009057">
    <property type="entry name" value="Homeodomain-like_sf"/>
</dbReference>
<name>A0A3N6P5W9_9CYAN</name>
<accession>A0A3N6P5W9</accession>
<proteinExistence type="predicted"/>
<evidence type="ECO:0000313" key="2">
    <source>
        <dbReference type="Proteomes" id="UP000269154"/>
    </source>
</evidence>
<feature type="non-terminal residue" evidence="1">
    <location>
        <position position="1"/>
    </location>
</feature>
<dbReference type="Proteomes" id="UP000269154">
    <property type="component" value="Unassembled WGS sequence"/>
</dbReference>
<comment type="caution">
    <text evidence="1">The sequence shown here is derived from an EMBL/GenBank/DDBJ whole genome shotgun (WGS) entry which is preliminary data.</text>
</comment>
<dbReference type="RefSeq" id="WP_161565111.1">
    <property type="nucleotide sequence ID" value="NZ_CAWOLW010000293.1"/>
</dbReference>
<keyword evidence="2" id="KW-1185">Reference proteome</keyword>
<sequence length="133" mass="15942">LAEAISSTEASIYRYFENKHQLFVYLLNWYWEWMIIRIDLNTLNVRSAKERLRIVMGIIVDTANRNTAIEFVDEEALHRIVVTEGTKGYHHKWVDEDNKEGFFLSYKRLTKQIADIIHELNPKFPYPKHWQVC</sequence>
<protein>
    <submittedName>
        <fullName evidence="1">TetR/AcrR family transcriptional regulator</fullName>
    </submittedName>
</protein>
<organism evidence="1 2">
    <name type="scientific">Okeania hirsuta</name>
    <dbReference type="NCBI Taxonomy" id="1458930"/>
    <lineage>
        <taxon>Bacteria</taxon>
        <taxon>Bacillati</taxon>
        <taxon>Cyanobacteriota</taxon>
        <taxon>Cyanophyceae</taxon>
        <taxon>Oscillatoriophycideae</taxon>
        <taxon>Oscillatoriales</taxon>
        <taxon>Microcoleaceae</taxon>
        <taxon>Okeania</taxon>
    </lineage>
</organism>
<gene>
    <name evidence="1" type="ORF">D5R40_30840</name>
</gene>
<evidence type="ECO:0000313" key="1">
    <source>
        <dbReference type="EMBL" id="RQH22486.1"/>
    </source>
</evidence>
<dbReference type="EMBL" id="RCBY01000362">
    <property type="protein sequence ID" value="RQH22486.1"/>
    <property type="molecule type" value="Genomic_DNA"/>
</dbReference>
<dbReference type="AlphaFoldDB" id="A0A3N6P5W9"/>